<dbReference type="Proteomes" id="UP000587880">
    <property type="component" value="Unassembled WGS sequence"/>
</dbReference>
<proteinExistence type="predicted"/>
<dbReference type="Gene3D" id="3.40.50.300">
    <property type="entry name" value="P-loop containing nucleotide triphosphate hydrolases"/>
    <property type="match status" value="1"/>
</dbReference>
<evidence type="ECO:0000313" key="2">
    <source>
        <dbReference type="Proteomes" id="UP000587880"/>
    </source>
</evidence>
<organism evidence="1 2">
    <name type="scientific">Clostridium beijerinckii</name>
    <name type="common">Clostridium MP</name>
    <dbReference type="NCBI Taxonomy" id="1520"/>
    <lineage>
        <taxon>Bacteria</taxon>
        <taxon>Bacillati</taxon>
        <taxon>Bacillota</taxon>
        <taxon>Clostridia</taxon>
        <taxon>Eubacteriales</taxon>
        <taxon>Clostridiaceae</taxon>
        <taxon>Clostridium</taxon>
    </lineage>
</organism>
<comment type="caution">
    <text evidence="1">The sequence shown here is derived from an EMBL/GenBank/DDBJ whole genome shotgun (WGS) entry which is preliminary data.</text>
</comment>
<name>A0A7X9XMR9_CLOBE</name>
<protein>
    <submittedName>
        <fullName evidence="1">AAA family ATPase</fullName>
    </submittedName>
</protein>
<dbReference type="RefSeq" id="WP_168981051.1">
    <property type="nucleotide sequence ID" value="NZ_JABAGD010000003.1"/>
</dbReference>
<evidence type="ECO:0000313" key="1">
    <source>
        <dbReference type="EMBL" id="NMF03707.1"/>
    </source>
</evidence>
<dbReference type="AlphaFoldDB" id="A0A7X9XMR9"/>
<accession>A0A7X9XMR9</accession>
<dbReference type="InterPro" id="IPR027417">
    <property type="entry name" value="P-loop_NTPase"/>
</dbReference>
<gene>
    <name evidence="1" type="ORF">HF849_02910</name>
</gene>
<dbReference type="SUPFAM" id="SSF52540">
    <property type="entry name" value="P-loop containing nucleoside triphosphate hydrolases"/>
    <property type="match status" value="1"/>
</dbReference>
<sequence length="624" mass="72499">MNKNWDIYMVGTLADAEEMYGGAWKDSVFINKYNSLQFAIKLISDQPESFPNNRYFTVYTSDIQDCDFEDDITLSEEERVYRLKNFLSTRLLIFKPVQKGENFVVKDVKQVKKPTNYKNASKYIPVPLFTVNNFYRKFEEFINSVSRKEFIDQLDGISNEVSDTPSIIAWKDEQDVKVIGNFNGHVYSRGKVKFEFEYLKHADINQELFLNIIQSPEIRNILFVGTDVYLEMERAIEQGIAFEGEIEETKVNLEEEQEEKVEEKIFINNFIKRTKEAGLVYYEKDLINFHTAMKSSNLVILSGMSGTGKSKLVQMYGEALGLDSSQLNIIPVRPSWCDDRDLLGYVDSIHNVYKPGDASLIDTLVQADKNIDKIYIVCFDEMNLARVEYYFSQFLSILEMDSAKRKVTLYNSDLENKLYNADKYPSQITIRDNILFAGTVNIDESTYHFSDKVLDRANVITLSAQELTKIKDVKFEKQIRSPEIMFTEYNQYKVIQSEVTLKERELDLLNILNIEINKTNKNLGVGFRIVRQIDLYLKNIPNDSILTREEAFDLQILQRVLTKIRGSQEQLQDLVGTYNKNDDNVSNSILIDKLDEYKEISDFSKSRNCIKQKAKELKIYGYTI</sequence>
<reference evidence="1 2" key="1">
    <citation type="submission" date="2020-04" db="EMBL/GenBank/DDBJ databases">
        <authorList>
            <person name="Hitch T.C.A."/>
            <person name="Wylensek D."/>
            <person name="Clavel T."/>
        </authorList>
    </citation>
    <scope>NUCLEOTIDE SEQUENCE [LARGE SCALE GENOMIC DNA]</scope>
    <source>
        <strain evidence="1 2">WB01_NA02</strain>
    </source>
</reference>
<dbReference type="EMBL" id="JABAGD010000003">
    <property type="protein sequence ID" value="NMF03707.1"/>
    <property type="molecule type" value="Genomic_DNA"/>
</dbReference>